<protein>
    <recommendedName>
        <fullName evidence="2 18">tRNA-dihydrouridine(47) synthase [NAD(P)(+)]</fullName>
        <ecNumber evidence="18">1.3.1.-</ecNumber>
    </recommendedName>
    <alternativeName>
        <fullName evidence="18">tRNA-dihydrouridine synthase 3</fullName>
    </alternativeName>
</protein>
<comment type="catalytic activity">
    <reaction evidence="14">
        <text>a 5,6-dihydrouridine in mRNA + NAD(+) = a uridine in mRNA + NADH + H(+)</text>
        <dbReference type="Rhea" id="RHEA:69851"/>
        <dbReference type="Rhea" id="RHEA-COMP:14658"/>
        <dbReference type="Rhea" id="RHEA-COMP:17789"/>
        <dbReference type="ChEBI" id="CHEBI:15378"/>
        <dbReference type="ChEBI" id="CHEBI:57540"/>
        <dbReference type="ChEBI" id="CHEBI:57945"/>
        <dbReference type="ChEBI" id="CHEBI:65315"/>
        <dbReference type="ChEBI" id="CHEBI:74443"/>
    </reaction>
    <physiologicalReaction direction="right-to-left" evidence="14">
        <dbReference type="Rhea" id="RHEA:69853"/>
    </physiologicalReaction>
</comment>
<evidence type="ECO:0000256" key="7">
    <source>
        <dbReference type="ARBA" id="ARBA00022723"/>
    </source>
</evidence>
<evidence type="ECO:0000256" key="12">
    <source>
        <dbReference type="ARBA" id="ARBA00023027"/>
    </source>
</evidence>
<dbReference type="Proteomes" id="UP000572268">
    <property type="component" value="Unassembled WGS sequence"/>
</dbReference>
<keyword evidence="3 18" id="KW-0285">Flavoprotein</keyword>
<evidence type="ECO:0000259" key="20">
    <source>
        <dbReference type="PROSITE" id="PS50103"/>
    </source>
</evidence>
<proteinExistence type="inferred from homology"/>
<keyword evidence="10" id="KW-0521">NADP</keyword>
<organism evidence="21 22">
    <name type="scientific">Perkinsus olseni</name>
    <name type="common">Perkinsus atlanticus</name>
    <dbReference type="NCBI Taxonomy" id="32597"/>
    <lineage>
        <taxon>Eukaryota</taxon>
        <taxon>Sar</taxon>
        <taxon>Alveolata</taxon>
        <taxon>Perkinsozoa</taxon>
        <taxon>Perkinsea</taxon>
        <taxon>Perkinsida</taxon>
        <taxon>Perkinsidae</taxon>
        <taxon>Perkinsus</taxon>
    </lineage>
</organism>
<dbReference type="AlphaFoldDB" id="A0A7J6MTT6"/>
<accession>A0A7J6MTT6</accession>
<dbReference type="InterPro" id="IPR013785">
    <property type="entry name" value="Aldolase_TIM"/>
</dbReference>
<evidence type="ECO:0000256" key="16">
    <source>
        <dbReference type="ARBA" id="ARBA00049513"/>
    </source>
</evidence>
<dbReference type="GO" id="GO:0006397">
    <property type="term" value="P:mRNA processing"/>
    <property type="evidence" value="ECO:0007669"/>
    <property type="project" value="UniProtKB-KW"/>
</dbReference>
<dbReference type="PANTHER" id="PTHR45846">
    <property type="entry name" value="TRNA-DIHYDROURIDINE(47) SYNTHASE [NAD(P)(+)]-LIKE"/>
    <property type="match status" value="1"/>
</dbReference>
<dbReference type="Pfam" id="PF01207">
    <property type="entry name" value="Dus"/>
    <property type="match status" value="1"/>
</dbReference>
<feature type="region of interest" description="Disordered" evidence="19">
    <location>
        <begin position="517"/>
        <end position="557"/>
    </location>
</feature>
<dbReference type="InterPro" id="IPR036855">
    <property type="entry name" value="Znf_CCCH_sf"/>
</dbReference>
<feature type="domain" description="C3H1-type" evidence="20">
    <location>
        <begin position="561"/>
        <end position="589"/>
    </location>
</feature>
<dbReference type="Pfam" id="PF25585">
    <property type="entry name" value="zf-CCCH_DUS3L"/>
    <property type="match status" value="1"/>
</dbReference>
<evidence type="ECO:0000256" key="5">
    <source>
        <dbReference type="ARBA" id="ARBA00022664"/>
    </source>
</evidence>
<reference evidence="21 22" key="1">
    <citation type="submission" date="2020-04" db="EMBL/GenBank/DDBJ databases">
        <title>Perkinsus olseni comparative genomics.</title>
        <authorList>
            <person name="Bogema D.R."/>
        </authorList>
    </citation>
    <scope>NUCLEOTIDE SEQUENCE [LARGE SCALE GENOMIC DNA]</scope>
    <source>
        <strain evidence="21">ATCC PRA-31</strain>
    </source>
</reference>
<evidence type="ECO:0000256" key="19">
    <source>
        <dbReference type="SAM" id="MobiDB-lite"/>
    </source>
</evidence>
<evidence type="ECO:0000256" key="13">
    <source>
        <dbReference type="ARBA" id="ARBA00048266"/>
    </source>
</evidence>
<comment type="similarity">
    <text evidence="18">Belongs to the dus family. Dus3 subfamily.</text>
</comment>
<keyword evidence="12" id="KW-0520">NAD</keyword>
<evidence type="ECO:0000313" key="21">
    <source>
        <dbReference type="EMBL" id="KAF4674999.1"/>
    </source>
</evidence>
<dbReference type="PROSITE" id="PS01136">
    <property type="entry name" value="UPF0034"/>
    <property type="match status" value="1"/>
</dbReference>
<dbReference type="PROSITE" id="PS50103">
    <property type="entry name" value="ZF_C3H1"/>
    <property type="match status" value="1"/>
</dbReference>
<comment type="catalytic activity">
    <reaction evidence="13">
        <text>5,6-dihydrouridine(47) in tRNA + NAD(+) = uridine(47) in tRNA + NADH + H(+)</text>
        <dbReference type="Rhea" id="RHEA:53364"/>
        <dbReference type="Rhea" id="RHEA-COMP:13539"/>
        <dbReference type="Rhea" id="RHEA-COMP:13540"/>
        <dbReference type="ChEBI" id="CHEBI:15378"/>
        <dbReference type="ChEBI" id="CHEBI:57540"/>
        <dbReference type="ChEBI" id="CHEBI:57945"/>
        <dbReference type="ChEBI" id="CHEBI:65315"/>
        <dbReference type="ChEBI" id="CHEBI:74443"/>
        <dbReference type="EC" id="1.3.1.89"/>
    </reaction>
    <physiologicalReaction direction="right-to-left" evidence="13">
        <dbReference type="Rhea" id="RHEA:53366"/>
    </physiologicalReaction>
</comment>
<evidence type="ECO:0000256" key="3">
    <source>
        <dbReference type="ARBA" id="ARBA00022630"/>
    </source>
</evidence>
<dbReference type="InterPro" id="IPR018517">
    <property type="entry name" value="tRNA_hU_synthase_CS"/>
</dbReference>
<dbReference type="SUPFAM" id="SSF90229">
    <property type="entry name" value="CCCH zinc finger"/>
    <property type="match status" value="1"/>
</dbReference>
<gene>
    <name evidence="21" type="primary">DUS3L</name>
    <name evidence="21" type="ORF">FOL46_003167</name>
</gene>
<keyword evidence="4 18" id="KW-0288">FMN</keyword>
<evidence type="ECO:0000256" key="17">
    <source>
        <dbReference type="PROSITE-ProRule" id="PRU00723"/>
    </source>
</evidence>
<keyword evidence="7 17" id="KW-0479">Metal-binding</keyword>
<comment type="catalytic activity">
    <reaction evidence="15">
        <text>a 5,6-dihydrouridine in mRNA + NADP(+) = a uridine in mRNA + NADPH + H(+)</text>
        <dbReference type="Rhea" id="RHEA:69855"/>
        <dbReference type="Rhea" id="RHEA-COMP:14658"/>
        <dbReference type="Rhea" id="RHEA-COMP:17789"/>
        <dbReference type="ChEBI" id="CHEBI:15378"/>
        <dbReference type="ChEBI" id="CHEBI:57783"/>
        <dbReference type="ChEBI" id="CHEBI:58349"/>
        <dbReference type="ChEBI" id="CHEBI:65315"/>
        <dbReference type="ChEBI" id="CHEBI:74443"/>
    </reaction>
    <physiologicalReaction direction="right-to-left" evidence="15">
        <dbReference type="Rhea" id="RHEA:69857"/>
    </physiologicalReaction>
</comment>
<dbReference type="GO" id="GO:0003723">
    <property type="term" value="F:RNA binding"/>
    <property type="evidence" value="ECO:0007669"/>
    <property type="project" value="TreeGrafter"/>
</dbReference>
<evidence type="ECO:0000256" key="8">
    <source>
        <dbReference type="ARBA" id="ARBA00022771"/>
    </source>
</evidence>
<evidence type="ECO:0000256" key="10">
    <source>
        <dbReference type="ARBA" id="ARBA00022857"/>
    </source>
</evidence>
<evidence type="ECO:0000256" key="9">
    <source>
        <dbReference type="ARBA" id="ARBA00022833"/>
    </source>
</evidence>
<comment type="caution">
    <text evidence="21">The sequence shown here is derived from an EMBL/GenBank/DDBJ whole genome shotgun (WGS) entry which is preliminary data.</text>
</comment>
<evidence type="ECO:0000313" key="22">
    <source>
        <dbReference type="Proteomes" id="UP000572268"/>
    </source>
</evidence>
<sequence>MLCPRFADCWMSDDDIEIEYTEFLPYVLMRLKLQWLLKLHSAMCEVDYDLCSLRRFFDGLLTVMVRETVDIGGDSVLENKVSKERATLSLDLVIDDFIAQLQTRLGVGFDALLNYVATADPNRAIMASLVEPAGQLPVTSTHEVRQMLDDIFIAYLVTTLEVSKPLYTALSEVRRFGLPLPDTLVRAVHYYEDKRTMRFEEGCMPTESSSPSTSNLDSLCPDKSWNGPAVKLLRGLMSWGGATSFTTRKNNERAAQRAAIILVALIELRVVDGTHPTMMKYLLEIATHHFTFPKGLRRRVTDVLPRACGMLEDTRMRLVDAGQVNSDLPVLTEGKLLEIRGNEMIRLRLYHHSTGSDVDHLTLPPARGPLAEDGKPCRYRRYQSALNGRGKRMQKCESFASLRRQEVEDGMAEDREMVRKALRRTTSTRDTFKDEQPGLMSHALSGVVFVVVIMMSLLNSVEWSSLGENSRNLIDVLKGCNVESPGMPSWAVDAIARHEAPIKREYLLLDRPEVDMAQQSTDVSKPVEEATEGDDQQGTKRKRNHGQNKTSDRKGNMDVINNDRQLCTVVARGGTCAFGDGCKFNHDVKSYWAERPADLPGECPFPSLLHCRCPFGLNCRMAGCHTKVSPDGTPVSIKVGDEDAVDGGAAKGGPGEELDSLTLNGTTQQLRLDLRGKKYSFPGSKAALNRKKVERVGPVGPGVKERVPFSKLIAGRLPMLAPLTTVGNLPFRRLCVSLGCEVTVSEMALAESLLKGNRAEHALLKKHPDEKIFGIQVAGGFPDMMSRCAEMLCREMDDFDFIDINMGCPLEGLHRKGAGSALMTRLGKAEGVMGSMAQVCHAYDKNLTVKIRTAHYGQNHICDKVAARAVSSDVDGVILHGRTAQQRYSRPADWNFHTKCRSAMDEAVPGNEVPLVGCGDIVNWREAVDRMETPGVSGLMIGRGALIKPWIFTEIKEHRDWDISSAERLDILKRFVSYGLTHWGTDTRGVESTRRFLLEALSFLYRYIPLGLMEGMTSMKIGWRPPRYTGRDDLETLMASGNFEDWIRLSELLICPAPERFKFVPKHKSNSYDAAAAEPVYKRLGI</sequence>
<dbReference type="GO" id="GO:0102265">
    <property type="term" value="F:tRNA-dihydrouridine47 synthase activity"/>
    <property type="evidence" value="ECO:0007669"/>
    <property type="project" value="UniProtKB-EC"/>
</dbReference>
<keyword evidence="9 17" id="KW-0862">Zinc</keyword>
<dbReference type="CDD" id="cd02801">
    <property type="entry name" value="DUS_like_FMN"/>
    <property type="match status" value="1"/>
</dbReference>
<dbReference type="EMBL" id="JABANN010000021">
    <property type="protein sequence ID" value="KAF4674999.1"/>
    <property type="molecule type" value="Genomic_DNA"/>
</dbReference>
<keyword evidence="5" id="KW-0507">mRNA processing</keyword>
<comment type="cofactor">
    <cofactor evidence="1 18">
        <name>FMN</name>
        <dbReference type="ChEBI" id="CHEBI:58210"/>
    </cofactor>
</comment>
<evidence type="ECO:0000256" key="2">
    <source>
        <dbReference type="ARBA" id="ARBA00012376"/>
    </source>
</evidence>
<dbReference type="InterPro" id="IPR000571">
    <property type="entry name" value="Znf_CCCH"/>
</dbReference>
<dbReference type="EC" id="1.3.1.-" evidence="18"/>
<evidence type="ECO:0000256" key="4">
    <source>
        <dbReference type="ARBA" id="ARBA00022643"/>
    </source>
</evidence>
<comment type="catalytic activity">
    <reaction evidence="16">
        <text>5,6-dihydrouridine(47) in tRNA + NADP(+) = uridine(47) in tRNA + NADPH + H(+)</text>
        <dbReference type="Rhea" id="RHEA:53360"/>
        <dbReference type="Rhea" id="RHEA-COMP:13539"/>
        <dbReference type="Rhea" id="RHEA-COMP:13540"/>
        <dbReference type="ChEBI" id="CHEBI:15378"/>
        <dbReference type="ChEBI" id="CHEBI:57783"/>
        <dbReference type="ChEBI" id="CHEBI:58349"/>
        <dbReference type="ChEBI" id="CHEBI:65315"/>
        <dbReference type="ChEBI" id="CHEBI:74443"/>
        <dbReference type="EC" id="1.3.1.89"/>
    </reaction>
    <physiologicalReaction direction="right-to-left" evidence="16">
        <dbReference type="Rhea" id="RHEA:53362"/>
    </physiologicalReaction>
</comment>
<evidence type="ECO:0000256" key="11">
    <source>
        <dbReference type="ARBA" id="ARBA00023002"/>
    </source>
</evidence>
<evidence type="ECO:0000256" key="14">
    <source>
        <dbReference type="ARBA" id="ARBA00048342"/>
    </source>
</evidence>
<dbReference type="GO" id="GO:0008270">
    <property type="term" value="F:zinc ion binding"/>
    <property type="evidence" value="ECO:0007669"/>
    <property type="project" value="UniProtKB-KW"/>
</dbReference>
<dbReference type="GO" id="GO:0050660">
    <property type="term" value="F:flavin adenine dinucleotide binding"/>
    <property type="evidence" value="ECO:0007669"/>
    <property type="project" value="UniProtKB-UniRule"/>
</dbReference>
<keyword evidence="11 18" id="KW-0560">Oxidoreductase</keyword>
<evidence type="ECO:0000256" key="1">
    <source>
        <dbReference type="ARBA" id="ARBA00001917"/>
    </source>
</evidence>
<evidence type="ECO:0000256" key="15">
    <source>
        <dbReference type="ARBA" id="ARBA00049447"/>
    </source>
</evidence>
<keyword evidence="8 17" id="KW-0863">Zinc-finger</keyword>
<evidence type="ECO:0000256" key="18">
    <source>
        <dbReference type="RuleBase" id="RU291113"/>
    </source>
</evidence>
<keyword evidence="6 18" id="KW-0819">tRNA processing</keyword>
<feature type="zinc finger region" description="C3H1-type" evidence="17">
    <location>
        <begin position="561"/>
        <end position="589"/>
    </location>
</feature>
<dbReference type="Gene3D" id="3.20.20.70">
    <property type="entry name" value="Aldolase class I"/>
    <property type="match status" value="1"/>
</dbReference>
<dbReference type="PANTHER" id="PTHR45846:SF1">
    <property type="entry name" value="TRNA-DIHYDROURIDINE(47) SYNTHASE [NAD(P)(+)]-LIKE"/>
    <property type="match status" value="1"/>
</dbReference>
<name>A0A7J6MTT6_PEROL</name>
<dbReference type="SUPFAM" id="SSF51395">
    <property type="entry name" value="FMN-linked oxidoreductases"/>
    <property type="match status" value="1"/>
</dbReference>
<evidence type="ECO:0000256" key="6">
    <source>
        <dbReference type="ARBA" id="ARBA00022694"/>
    </source>
</evidence>
<dbReference type="InterPro" id="IPR035587">
    <property type="entry name" value="DUS-like_FMN-bd"/>
</dbReference>